<gene>
    <name evidence="4" type="ordered locus">syc0396_d</name>
</gene>
<dbReference type="KEGG" id="syc:syc0396_d"/>
<accession>A0A0H3K5Z4</accession>
<dbReference type="InterPro" id="IPR006073">
    <property type="entry name" value="GTP-bd"/>
</dbReference>
<feature type="region of interest" description="Disordered" evidence="1">
    <location>
        <begin position="1"/>
        <end position="24"/>
    </location>
</feature>
<evidence type="ECO:0000313" key="5">
    <source>
        <dbReference type="Proteomes" id="UP000001175"/>
    </source>
</evidence>
<keyword evidence="2" id="KW-1133">Transmembrane helix</keyword>
<name>A0A0H3K5Z4_SYNP6</name>
<keyword evidence="2" id="KW-0472">Membrane</keyword>
<dbReference type="Proteomes" id="UP000001175">
    <property type="component" value="Chromosome"/>
</dbReference>
<dbReference type="SUPFAM" id="SSF52540">
    <property type="entry name" value="P-loop containing nucleoside triphosphate hydrolases"/>
    <property type="match status" value="1"/>
</dbReference>
<evidence type="ECO:0000256" key="2">
    <source>
        <dbReference type="SAM" id="Phobius"/>
    </source>
</evidence>
<dbReference type="eggNOG" id="COG3596">
    <property type="taxonomic scope" value="Bacteria"/>
</dbReference>
<dbReference type="InterPro" id="IPR027417">
    <property type="entry name" value="P-loop_NTPase"/>
</dbReference>
<dbReference type="Gene3D" id="3.40.50.300">
    <property type="entry name" value="P-loop containing nucleotide triphosphate hydrolases"/>
    <property type="match status" value="1"/>
</dbReference>
<keyword evidence="2" id="KW-0812">Transmembrane</keyword>
<evidence type="ECO:0000256" key="1">
    <source>
        <dbReference type="SAM" id="MobiDB-lite"/>
    </source>
</evidence>
<feature type="compositionally biased region" description="Polar residues" evidence="1">
    <location>
        <begin position="8"/>
        <end position="24"/>
    </location>
</feature>
<reference evidence="4 5" key="1">
    <citation type="journal article" date="2007" name="Photosyn. Res.">
        <title>Complete nucleotide sequence of the freshwater unicellular cyanobacterium Synechococcus elongatus PCC 6301 chromosome: gene content and organization.</title>
        <authorList>
            <person name="Sugita C."/>
            <person name="Ogata K."/>
            <person name="Shikata M."/>
            <person name="Jikuya H."/>
            <person name="Takano J."/>
            <person name="Furumichi M."/>
            <person name="Kanehisa M."/>
            <person name="Omata T."/>
            <person name="Sugiura M."/>
            <person name="Sugita M."/>
        </authorList>
    </citation>
    <scope>NUCLEOTIDE SEQUENCE [LARGE SCALE GENOMIC DNA]</scope>
    <source>
        <strain evidence="5">ATCC 27144 / PCC 6301 / SAUG 1402/1</strain>
    </source>
</reference>
<sequence>MAGRVHHSSQYSSQARSRLDPSQQGRRSLFRSGLSLPGAIASVKALAFPLAIAVLNHPLKPRTDSAASEPIWQKALETWQQWFGLDRARATQLLESVQQQLAPTEIILIGKTQSGKSSIIRGLTGASADIVGQGFRPHTQHTQRYDYPSELLPLLTFIDTVGLGEAGSEPEAVLAELSHQLETESDRPRLLVWTVKVSDFAVDEVLQLAKSLRQRFPAVPALLVLTCRHELYPPEQVDHPDPEEFEQLQDLQRAIAAQRQTFAGCSDRQVDMDFTRPEDPFRCQFEGRDRLIEALSDLLPQAEAQALLQLVSGEVAQALERLYRSVSQRYQLAFSLVASGAAAIPLPFAAMPLLTALQTLMVVAIGRVYGQTLNWAQASALIASIGGGFLAQLAGRELLKFIPGWGSAVAAAWAGAYTWALGEAATFYFAEVWQGKIPDRDRIRQLLQHTFERYRAHWPPPEHEEEQR</sequence>
<feature type="domain" description="G" evidence="3">
    <location>
        <begin position="106"/>
        <end position="212"/>
    </location>
</feature>
<dbReference type="Pfam" id="PF01926">
    <property type="entry name" value="MMR_HSR1"/>
    <property type="match status" value="1"/>
</dbReference>
<protein>
    <recommendedName>
        <fullName evidence="3">G domain-containing protein</fullName>
    </recommendedName>
</protein>
<proteinExistence type="predicted"/>
<dbReference type="RefSeq" id="WP_011242708.1">
    <property type="nucleotide sequence ID" value="NC_006576.1"/>
</dbReference>
<evidence type="ECO:0000259" key="3">
    <source>
        <dbReference type="Pfam" id="PF01926"/>
    </source>
</evidence>
<dbReference type="AlphaFoldDB" id="A0A0H3K5Z4"/>
<dbReference type="GO" id="GO:0005525">
    <property type="term" value="F:GTP binding"/>
    <property type="evidence" value="ECO:0007669"/>
    <property type="project" value="InterPro"/>
</dbReference>
<dbReference type="eggNOG" id="COG3597">
    <property type="taxonomic scope" value="Bacteria"/>
</dbReference>
<dbReference type="EMBL" id="AP008231">
    <property type="protein sequence ID" value="BAD78586.1"/>
    <property type="molecule type" value="Genomic_DNA"/>
</dbReference>
<dbReference type="CDD" id="cd00882">
    <property type="entry name" value="Ras_like_GTPase"/>
    <property type="match status" value="1"/>
</dbReference>
<feature type="transmembrane region" description="Helical" evidence="2">
    <location>
        <begin position="332"/>
        <end position="355"/>
    </location>
</feature>
<feature type="transmembrane region" description="Helical" evidence="2">
    <location>
        <begin position="375"/>
        <end position="394"/>
    </location>
</feature>
<evidence type="ECO:0000313" key="4">
    <source>
        <dbReference type="EMBL" id="BAD78586.1"/>
    </source>
</evidence>
<organism evidence="4 5">
    <name type="scientific">Synechococcus sp. (strain ATCC 27144 / PCC 6301 / SAUG 1402/1)</name>
    <name type="common">Anacystis nidulans</name>
    <dbReference type="NCBI Taxonomy" id="269084"/>
    <lineage>
        <taxon>Bacteria</taxon>
        <taxon>Bacillati</taxon>
        <taxon>Cyanobacteriota</taxon>
        <taxon>Cyanophyceae</taxon>
        <taxon>Synechococcales</taxon>
        <taxon>Synechococcaceae</taxon>
        <taxon>Synechococcus</taxon>
    </lineage>
</organism>